<dbReference type="Proteomes" id="UP001148838">
    <property type="component" value="Unassembled WGS sequence"/>
</dbReference>
<accession>A0ABQ8SGT8</accession>
<dbReference type="Gene3D" id="3.30.420.10">
    <property type="entry name" value="Ribonuclease H-like superfamily/Ribonuclease H"/>
    <property type="match status" value="1"/>
</dbReference>
<gene>
    <name evidence="1" type="ORF">ANN_15607</name>
</gene>
<dbReference type="InterPro" id="IPR036397">
    <property type="entry name" value="RNaseH_sf"/>
</dbReference>
<evidence type="ECO:0000313" key="2">
    <source>
        <dbReference type="Proteomes" id="UP001148838"/>
    </source>
</evidence>
<protein>
    <submittedName>
        <fullName evidence="1">Uncharacterized protein</fullName>
    </submittedName>
</protein>
<comment type="caution">
    <text evidence="1">The sequence shown here is derived from an EMBL/GenBank/DDBJ whole genome shotgun (WGS) entry which is preliminary data.</text>
</comment>
<reference evidence="1 2" key="1">
    <citation type="journal article" date="2022" name="Allergy">
        <title>Genome assembly and annotation of Periplaneta americana reveal a comprehensive cockroach allergen profile.</title>
        <authorList>
            <person name="Wang L."/>
            <person name="Xiong Q."/>
            <person name="Saelim N."/>
            <person name="Wang L."/>
            <person name="Nong W."/>
            <person name="Wan A.T."/>
            <person name="Shi M."/>
            <person name="Liu X."/>
            <person name="Cao Q."/>
            <person name="Hui J.H.L."/>
            <person name="Sookrung N."/>
            <person name="Leung T.F."/>
            <person name="Tungtrongchitr A."/>
            <person name="Tsui S.K.W."/>
        </authorList>
    </citation>
    <scope>NUCLEOTIDE SEQUENCE [LARGE SCALE GENOMIC DNA]</scope>
    <source>
        <strain evidence="1">PWHHKU_190912</strain>
    </source>
</reference>
<keyword evidence="2" id="KW-1185">Reference proteome</keyword>
<name>A0ABQ8SGT8_PERAM</name>
<sequence length="201" mass="23034">MAGLCEGGNELSGSLKVSKCYNLYKRIAGVIGPHLFEGTVTGDRYLPALEEVIVPQLERSPRFADMQLIRQQDGEPNLIGLQLSRQRRLSFDPELRSGMGSISAWVDYLVGIFPRLSQTVRRMSDNNVHRLDWLAQSLDLNPIEHLWDELDQRLKSREMRPTSIVQVSAMLQKEWRRIPVDILHKLVESMPDRVAQLLFGR</sequence>
<proteinExistence type="predicted"/>
<dbReference type="EMBL" id="JAJSOF020000027">
    <property type="protein sequence ID" value="KAJ4433348.1"/>
    <property type="molecule type" value="Genomic_DNA"/>
</dbReference>
<organism evidence="1 2">
    <name type="scientific">Periplaneta americana</name>
    <name type="common">American cockroach</name>
    <name type="synonym">Blatta americana</name>
    <dbReference type="NCBI Taxonomy" id="6978"/>
    <lineage>
        <taxon>Eukaryota</taxon>
        <taxon>Metazoa</taxon>
        <taxon>Ecdysozoa</taxon>
        <taxon>Arthropoda</taxon>
        <taxon>Hexapoda</taxon>
        <taxon>Insecta</taxon>
        <taxon>Pterygota</taxon>
        <taxon>Neoptera</taxon>
        <taxon>Polyneoptera</taxon>
        <taxon>Dictyoptera</taxon>
        <taxon>Blattodea</taxon>
        <taxon>Blattoidea</taxon>
        <taxon>Blattidae</taxon>
        <taxon>Blattinae</taxon>
        <taxon>Periplaneta</taxon>
    </lineage>
</organism>
<evidence type="ECO:0000313" key="1">
    <source>
        <dbReference type="EMBL" id="KAJ4433348.1"/>
    </source>
</evidence>